<keyword evidence="5" id="KW-1185">Reference proteome</keyword>
<sequence length="506" mass="56355">MKKEYIVTKVGRDRERDALRIAVLPLTSCSHFLVIGGNGFVRRGTLCLSSLDAAWWHSGRGSDLPLFLKRRDRVGWALQQPIINIKAQAGSGYLRRVAGISRNTKEGKERLAAEIEMWVLGSARAEGKRSTKIGLARSLTHQGKKVESRAQAQAGQPRTGVLSQRRLSHSFPSALLHGQSLRRLPLGLRNMYPVFDDLPVEMCLKCFAFLPLPDFARVLRLSKKWNKTLDKDFVWRERIMSGPSVAPILRPPAVQAGVNFAECIVEPTACLKQLMALSLAAEQNPLSVIGAGVRASSENNEGQSIKYLEDRYRHFQRYWSSKGSDDPLSDEYLIFQLHGIATIVTEISVTPYEEGSELGVSFSLGFSPDNMHYQSPDFKMENISALLPEPQMFKIKPTLAIGGFLRLDLKGRTARQPSNLKFYTALRLVRAKGFPLGFLEHGALATTLVAFSDRLGYSALRVNQFNYVLPTNGGAPTIAWNALCSALKYPLHHASFFTIERPMDPS</sequence>
<dbReference type="AlphaFoldDB" id="A0A4P9W770"/>
<evidence type="ECO:0000259" key="3">
    <source>
        <dbReference type="PROSITE" id="PS50181"/>
    </source>
</evidence>
<feature type="domain" description="F-box" evidence="3">
    <location>
        <begin position="192"/>
        <end position="238"/>
    </location>
</feature>
<keyword evidence="2" id="KW-1133">Transmembrane helix</keyword>
<evidence type="ECO:0000256" key="2">
    <source>
        <dbReference type="SAM" id="Phobius"/>
    </source>
</evidence>
<dbReference type="SMART" id="SM00256">
    <property type="entry name" value="FBOX"/>
    <property type="match status" value="1"/>
</dbReference>
<dbReference type="InterPro" id="IPR036047">
    <property type="entry name" value="F-box-like_dom_sf"/>
</dbReference>
<feature type="transmembrane region" description="Helical" evidence="2">
    <location>
        <begin position="21"/>
        <end position="41"/>
    </location>
</feature>
<keyword evidence="2" id="KW-0812">Transmembrane</keyword>
<evidence type="ECO:0000313" key="5">
    <source>
        <dbReference type="Proteomes" id="UP000269721"/>
    </source>
</evidence>
<dbReference type="PANTHER" id="PTHR39741:SF2">
    <property type="entry name" value="F-BOX DOMAIN-CONTAINING PROTEIN"/>
    <property type="match status" value="1"/>
</dbReference>
<dbReference type="Gene3D" id="1.20.1280.50">
    <property type="match status" value="1"/>
</dbReference>
<dbReference type="PANTHER" id="PTHR39741">
    <property type="entry name" value="F-BOX DOMAIN CONTAINING PROTEIN, EXPRESSED"/>
    <property type="match status" value="1"/>
</dbReference>
<reference evidence="5" key="1">
    <citation type="journal article" date="2018" name="Nat. Microbiol.">
        <title>Leveraging single-cell genomics to expand the fungal tree of life.</title>
        <authorList>
            <person name="Ahrendt S.R."/>
            <person name="Quandt C.A."/>
            <person name="Ciobanu D."/>
            <person name="Clum A."/>
            <person name="Salamov A."/>
            <person name="Andreopoulos B."/>
            <person name="Cheng J.F."/>
            <person name="Woyke T."/>
            <person name="Pelin A."/>
            <person name="Henrissat B."/>
            <person name="Reynolds N.K."/>
            <person name="Benny G.L."/>
            <person name="Smith M.E."/>
            <person name="James T.Y."/>
            <person name="Grigoriev I.V."/>
        </authorList>
    </citation>
    <scope>NUCLEOTIDE SEQUENCE [LARGE SCALE GENOMIC DNA]</scope>
</reference>
<feature type="region of interest" description="Disordered" evidence="1">
    <location>
        <begin position="144"/>
        <end position="163"/>
    </location>
</feature>
<keyword evidence="2" id="KW-0472">Membrane</keyword>
<evidence type="ECO:0000256" key="1">
    <source>
        <dbReference type="SAM" id="MobiDB-lite"/>
    </source>
</evidence>
<accession>A0A4P9W770</accession>
<dbReference type="InterPro" id="IPR055336">
    <property type="entry name" value="At4g00755-like"/>
</dbReference>
<dbReference type="Proteomes" id="UP000269721">
    <property type="component" value="Unassembled WGS sequence"/>
</dbReference>
<name>A0A4P9W770_9FUNG</name>
<organism evidence="4 5">
    <name type="scientific">Blyttiomyces helicus</name>
    <dbReference type="NCBI Taxonomy" id="388810"/>
    <lineage>
        <taxon>Eukaryota</taxon>
        <taxon>Fungi</taxon>
        <taxon>Fungi incertae sedis</taxon>
        <taxon>Chytridiomycota</taxon>
        <taxon>Chytridiomycota incertae sedis</taxon>
        <taxon>Chytridiomycetes</taxon>
        <taxon>Chytridiomycetes incertae sedis</taxon>
        <taxon>Blyttiomyces</taxon>
    </lineage>
</organism>
<gene>
    <name evidence="4" type="ORF">BDK51DRAFT_30361</name>
</gene>
<evidence type="ECO:0000313" key="4">
    <source>
        <dbReference type="EMBL" id="RKO88301.1"/>
    </source>
</evidence>
<dbReference type="EMBL" id="KZ996807">
    <property type="protein sequence ID" value="RKO88301.1"/>
    <property type="molecule type" value="Genomic_DNA"/>
</dbReference>
<dbReference type="PROSITE" id="PS50181">
    <property type="entry name" value="FBOX"/>
    <property type="match status" value="1"/>
</dbReference>
<dbReference type="OrthoDB" id="63379at2759"/>
<protein>
    <recommendedName>
        <fullName evidence="3">F-box domain-containing protein</fullName>
    </recommendedName>
</protein>
<dbReference type="InterPro" id="IPR001810">
    <property type="entry name" value="F-box_dom"/>
</dbReference>
<dbReference type="Pfam" id="PF12937">
    <property type="entry name" value="F-box-like"/>
    <property type="match status" value="1"/>
</dbReference>
<proteinExistence type="predicted"/>
<dbReference type="SUPFAM" id="SSF81383">
    <property type="entry name" value="F-box domain"/>
    <property type="match status" value="1"/>
</dbReference>